<keyword evidence="11" id="KW-0274">FAD</keyword>
<keyword evidence="14" id="KW-0411">Iron-sulfur</keyword>
<dbReference type="InterPro" id="IPR012744">
    <property type="entry name" value="Nitri_red_NirB"/>
</dbReference>
<dbReference type="GO" id="GO:0008942">
    <property type="term" value="F:nitrite reductase [NAD(P)H] activity"/>
    <property type="evidence" value="ECO:0007669"/>
    <property type="project" value="InterPro"/>
</dbReference>
<reference evidence="19 20" key="1">
    <citation type="submission" date="2021-01" db="EMBL/GenBank/DDBJ databases">
        <title>Chromosome sequence of Serratia proteamaculans strain 94 rif-r, isolated from spoiled beef.</title>
        <authorList>
            <person name="Zaytseva Y.V."/>
            <person name="Iablokov S.N."/>
            <person name="Klyukina A."/>
        </authorList>
    </citation>
    <scope>NUCLEOTIDE SEQUENCE [LARGE SCALE GENOMIC DNA]</scope>
    <source>
        <strain evidence="19 20">94 rif-r</strain>
    </source>
</reference>
<keyword evidence="10" id="KW-0479">Metal-binding</keyword>
<dbReference type="PANTHER" id="PTHR43809">
    <property type="entry name" value="NITRITE REDUCTASE (NADH) LARGE SUBUNIT"/>
    <property type="match status" value="1"/>
</dbReference>
<evidence type="ECO:0000256" key="10">
    <source>
        <dbReference type="ARBA" id="ARBA00022723"/>
    </source>
</evidence>
<dbReference type="GO" id="GO:0015980">
    <property type="term" value="P:energy derivation by oxidation of organic compounds"/>
    <property type="evidence" value="ECO:0007669"/>
    <property type="project" value="UniProtKB-ARBA"/>
</dbReference>
<dbReference type="Gene3D" id="1.10.10.1100">
    <property type="entry name" value="BFD-like [2Fe-2S]-binding domain"/>
    <property type="match status" value="1"/>
</dbReference>
<evidence type="ECO:0000256" key="6">
    <source>
        <dbReference type="ARBA" id="ARBA00022485"/>
    </source>
</evidence>
<evidence type="ECO:0000256" key="7">
    <source>
        <dbReference type="ARBA" id="ARBA00022617"/>
    </source>
</evidence>
<dbReference type="InterPro" id="IPR041575">
    <property type="entry name" value="Rubredoxin_C"/>
</dbReference>
<comment type="similarity">
    <text evidence="5">Belongs to the nitrite and sulfite reductase 4Fe-4S domain family.</text>
</comment>
<dbReference type="Gene3D" id="3.30.390.30">
    <property type="match status" value="2"/>
</dbReference>
<dbReference type="Gene3D" id="2.102.10.10">
    <property type="entry name" value="Rieske [2Fe-2S] iron-sulphur domain"/>
    <property type="match status" value="1"/>
</dbReference>
<gene>
    <name evidence="19" type="primary">nirD</name>
    <name evidence="19" type="ORF">JKX24_20455</name>
</gene>
<dbReference type="InterPro" id="IPR036188">
    <property type="entry name" value="FAD/NAD-bd_sf"/>
</dbReference>
<accession>A0A7U0N4U8</accession>
<keyword evidence="8" id="KW-0285">Flavoprotein</keyword>
<dbReference type="InterPro" id="IPR006067">
    <property type="entry name" value="NO2/SO3_Rdtase_4Fe4S_dom"/>
</dbReference>
<sequence>MMDKPKLVVIGNGMAGMRLVETLCRLAPERYAITVIGEEPRGNYNRILLSPVLAGDKAFSDTLLHDYDWYRQQRVQLLAGEPALAVDRQQKRVITARHQLPYDLLVFATGSRPLRPVLPGGGLDGIYGFRTLDDVEAMLGRCRPARPALVVGGGVLGIEAAAALAQRGMNVTVVHRGEHLMERQLDARAGRMLQQNLLQRGIECRLNCEVSRFQGTERISAVTLSYGELLACELAVIAIGVRPEISLAQAAGLVCGRGIMIDDRMQTDDPAVFAIGECAQFGETTVGLVAPCWQQAGLLAQRLSGEPVAGYRPAPLHTRLKVSGVEVFSAGEMVADGQTEIHHAEDPQAQHYRRLLVRDGKLQGVVLYGDAQDSPFYLQQLGLPVSQPDTLLFGSSEPGTPAASDERNSDMHKPVLLVAGHGMVGHHLLEQLVARELHLQYHIVVFGEEPVAAYDRVHLSEFFSGRSADSLSMVEAGFFDRSGIELRLGQAVCAIDRQRKCVIDAEGRETAYDQLVLATGSYPFVPPIPGNDRPGCLVYRTLDDLAAIADCAKTARVGVVVGGGLLGLEAANALRQLGLNTHVVEFAPRLMGVQLDDGGATMLRKKIEALGVSVHTGKQTQAITEGSLHRHCMNFADGERLEADLILFSAGIRPRDQLAREAGLEVGARGGIVIDSQCRTNDEAIYAIGECALWNGQIFGLVAPGYQMARTLADRLAGQETVFCGADMSTKLKLLGVEVASLGDAHGHTPDSQSYSWVDGPAQVYKKLVIDAEGKRLLGAVLVGDSAEYSTLQQMMLNDMPLPAMPESLILPATTGSAPKALGVSALPATAQICSCHNVSKGDISAAVEQGCGDLAAVKACTKAGTGCGGCAALVKQLMEHELQQRGVVVKKDVCEHFAYSRQELYHLVRVGNIRTFDELLSRHGHGRGCEVCKPLVGSILASCWNEYLLKPQHLPLQDTNDRFFANIQKDGTYSVVPRVPAGEITPAGLIAIGQIAQRYQLYTKITGGQRIDLFGARLEQLPEIWQQLIDAGFETGHAYGKSLRTVKSCVGSSWCRYGVQDSTALAIELEHRYKGLRSPHKIKMAVSGCTRECAEAQSKDVGVIATEKGWNLYLCGNGGMKPRHADLFASDLDTATLIRTVDRFLMFYIRTADRLQRTSTWMDNLEGGLDYLREVVLQDSLGIGVELDAEMARVVSHYQCEWQTTLASPDRLKLFRPFVNSEQPDEAIVWQAERGQRRPAMGVERGLVIEVQPAKAVGEQWLDVCALAEIPANVGMAARLGQRQIALFHLPDSGVYALANQEPDSDANVLARGLLGDVAGEPVVISPLYKQRFRLSDGICVDNAERAVTVWPVRVEEGRVWVRSTPLAVQAELPETAEVTS</sequence>
<dbReference type="Gene3D" id="3.30.413.10">
    <property type="entry name" value="Sulfite Reductase Hemoprotein, domain 1"/>
    <property type="match status" value="1"/>
</dbReference>
<dbReference type="PRINTS" id="PR00397">
    <property type="entry name" value="SIROHAEM"/>
</dbReference>
<dbReference type="GO" id="GO:0042128">
    <property type="term" value="P:nitrate assimilation"/>
    <property type="evidence" value="ECO:0007669"/>
    <property type="project" value="UniProtKB-UniPathway"/>
</dbReference>
<keyword evidence="9" id="KW-0001">2Fe-2S</keyword>
<comment type="cofactor">
    <cofactor evidence="2">
        <name>[4Fe-4S] cluster</name>
        <dbReference type="ChEBI" id="CHEBI:49883"/>
    </cofactor>
</comment>
<dbReference type="NCBIfam" id="TIGR02378">
    <property type="entry name" value="nirD_assim_sml"/>
    <property type="match status" value="1"/>
</dbReference>
<comment type="cofactor">
    <cofactor evidence="3">
        <name>FAD</name>
        <dbReference type="ChEBI" id="CHEBI:57692"/>
    </cofactor>
</comment>
<dbReference type="SUPFAM" id="SSF55124">
    <property type="entry name" value="Nitrite/Sulfite reductase N-terminal domain-like"/>
    <property type="match status" value="1"/>
</dbReference>
<evidence type="ECO:0000259" key="18">
    <source>
        <dbReference type="PROSITE" id="PS51296"/>
    </source>
</evidence>
<dbReference type="CDD" id="cd03529">
    <property type="entry name" value="Rieske_NirD"/>
    <property type="match status" value="1"/>
</dbReference>
<evidence type="ECO:0000256" key="16">
    <source>
        <dbReference type="ARBA" id="ARBA00034078"/>
    </source>
</evidence>
<comment type="pathway">
    <text evidence="4">Nitrogen metabolism; nitrate reduction (assimilation).</text>
</comment>
<evidence type="ECO:0000313" key="19">
    <source>
        <dbReference type="EMBL" id="QQX52525.1"/>
    </source>
</evidence>
<dbReference type="GO" id="GO:0050661">
    <property type="term" value="F:NADP binding"/>
    <property type="evidence" value="ECO:0007669"/>
    <property type="project" value="InterPro"/>
</dbReference>
<dbReference type="Gene3D" id="3.50.50.60">
    <property type="entry name" value="FAD/NAD(P)-binding domain"/>
    <property type="match status" value="4"/>
</dbReference>
<dbReference type="NCBIfam" id="TIGR02374">
    <property type="entry name" value="nitri_red_nirB"/>
    <property type="match status" value="1"/>
</dbReference>
<dbReference type="Pfam" id="PF04324">
    <property type="entry name" value="Fer2_BFD"/>
    <property type="match status" value="1"/>
</dbReference>
<evidence type="ECO:0000256" key="5">
    <source>
        <dbReference type="ARBA" id="ARBA00010429"/>
    </source>
</evidence>
<dbReference type="GO" id="GO:0051539">
    <property type="term" value="F:4 iron, 4 sulfur cluster binding"/>
    <property type="evidence" value="ECO:0007669"/>
    <property type="project" value="UniProtKB-KW"/>
</dbReference>
<comment type="cofactor">
    <cofactor evidence="1">
        <name>siroheme</name>
        <dbReference type="ChEBI" id="CHEBI:60052"/>
    </cofactor>
</comment>
<dbReference type="EMBL" id="CP068391">
    <property type="protein sequence ID" value="QQX52525.1"/>
    <property type="molecule type" value="Genomic_DNA"/>
</dbReference>
<dbReference type="PROSITE" id="PS51296">
    <property type="entry name" value="RIESKE"/>
    <property type="match status" value="1"/>
</dbReference>
<keyword evidence="13" id="KW-0408">Iron</keyword>
<dbReference type="InterPro" id="IPR052034">
    <property type="entry name" value="NasD-like"/>
</dbReference>
<dbReference type="InterPro" id="IPR016156">
    <property type="entry name" value="FAD/NAD-linked_Rdtase_dimer_sf"/>
</dbReference>
<protein>
    <submittedName>
        <fullName evidence="19">Nitrite reductase small subunit NirD</fullName>
    </submittedName>
</protein>
<dbReference type="GO" id="GO:0046872">
    <property type="term" value="F:metal ion binding"/>
    <property type="evidence" value="ECO:0007669"/>
    <property type="project" value="UniProtKB-KW"/>
</dbReference>
<dbReference type="GO" id="GO:0051537">
    <property type="term" value="F:2 iron, 2 sulfur cluster binding"/>
    <property type="evidence" value="ECO:0007669"/>
    <property type="project" value="UniProtKB-KW"/>
</dbReference>
<name>A0A7U0N4U8_SERPR</name>
<dbReference type="Pfam" id="PF03460">
    <property type="entry name" value="NIR_SIR_ferr"/>
    <property type="match status" value="1"/>
</dbReference>
<dbReference type="FunFam" id="3.30.413.10:FF:000007">
    <property type="entry name" value="Nitrite reductase [NAD(P)H] large subunit"/>
    <property type="match status" value="1"/>
</dbReference>
<dbReference type="SUPFAM" id="SSF56014">
    <property type="entry name" value="Nitrite and sulphite reductase 4Fe-4S domain-like"/>
    <property type="match status" value="1"/>
</dbReference>
<feature type="domain" description="Rieske" evidence="18">
    <location>
        <begin position="1263"/>
        <end position="1363"/>
    </location>
</feature>
<evidence type="ECO:0000256" key="9">
    <source>
        <dbReference type="ARBA" id="ARBA00022714"/>
    </source>
</evidence>
<evidence type="ECO:0000256" key="8">
    <source>
        <dbReference type="ARBA" id="ARBA00022630"/>
    </source>
</evidence>
<dbReference type="GO" id="GO:0050660">
    <property type="term" value="F:flavin adenine dinucleotide binding"/>
    <property type="evidence" value="ECO:0007669"/>
    <property type="project" value="InterPro"/>
</dbReference>
<keyword evidence="12" id="KW-0560">Oxidoreductase</keyword>
<evidence type="ECO:0000313" key="20">
    <source>
        <dbReference type="Proteomes" id="UP000596176"/>
    </source>
</evidence>
<keyword evidence="6" id="KW-0004">4Fe-4S</keyword>
<dbReference type="CDD" id="cd19944">
    <property type="entry name" value="NirB_Fer2_BFD-like_2"/>
    <property type="match status" value="1"/>
</dbReference>
<dbReference type="UniPathway" id="UPA00653"/>
<evidence type="ECO:0000256" key="4">
    <source>
        <dbReference type="ARBA" id="ARBA00005096"/>
    </source>
</evidence>
<dbReference type="InterPro" id="IPR005117">
    <property type="entry name" value="NiRdtase/SiRdtase_haem-b_fer"/>
</dbReference>
<evidence type="ECO:0000256" key="17">
    <source>
        <dbReference type="ARBA" id="ARBA00064211"/>
    </source>
</evidence>
<evidence type="ECO:0000256" key="11">
    <source>
        <dbReference type="ARBA" id="ARBA00022827"/>
    </source>
</evidence>
<proteinExistence type="inferred from homology"/>
<dbReference type="PANTHER" id="PTHR43809:SF1">
    <property type="entry name" value="NITRITE REDUCTASE (NADH) LARGE SUBUNIT"/>
    <property type="match status" value="1"/>
</dbReference>
<dbReference type="InterPro" id="IPR006066">
    <property type="entry name" value="NO2/SO3_Rdtase_FeS/sirohaem_BS"/>
</dbReference>
<dbReference type="PRINTS" id="PR00411">
    <property type="entry name" value="PNDRDTASEI"/>
</dbReference>
<comment type="cofactor">
    <cofactor evidence="16">
        <name>[2Fe-2S] cluster</name>
        <dbReference type="ChEBI" id="CHEBI:190135"/>
    </cofactor>
</comment>
<dbReference type="InterPro" id="IPR036136">
    <property type="entry name" value="Nit/Sulf_reduc_fer-like_dom_sf"/>
</dbReference>
<dbReference type="SUPFAM" id="SSF50022">
    <property type="entry name" value="ISP domain"/>
    <property type="match status" value="1"/>
</dbReference>
<dbReference type="InterPro" id="IPR023753">
    <property type="entry name" value="FAD/NAD-binding_dom"/>
</dbReference>
<comment type="subunit">
    <text evidence="17">Homodimer which associates with NirD.</text>
</comment>
<dbReference type="Pfam" id="PF13806">
    <property type="entry name" value="Rieske_2"/>
    <property type="match status" value="1"/>
</dbReference>
<dbReference type="PROSITE" id="PS51300">
    <property type="entry name" value="NIRD"/>
    <property type="match status" value="1"/>
</dbReference>
<keyword evidence="7" id="KW-0349">Heme</keyword>
<dbReference type="InterPro" id="IPR036922">
    <property type="entry name" value="Rieske_2Fe-2S_sf"/>
</dbReference>
<dbReference type="InterPro" id="IPR012748">
    <property type="entry name" value="Rieske-like_NirD"/>
</dbReference>
<dbReference type="CDD" id="cd19943">
    <property type="entry name" value="NirB_Fer2_BFD-like_1"/>
    <property type="match status" value="1"/>
</dbReference>
<evidence type="ECO:0000256" key="12">
    <source>
        <dbReference type="ARBA" id="ARBA00023002"/>
    </source>
</evidence>
<dbReference type="InterPro" id="IPR017941">
    <property type="entry name" value="Rieske_2Fe-2S"/>
</dbReference>
<evidence type="ECO:0000256" key="14">
    <source>
        <dbReference type="ARBA" id="ARBA00023014"/>
    </source>
</evidence>
<dbReference type="SUPFAM" id="SSF51905">
    <property type="entry name" value="FAD/NAD(P)-binding domain"/>
    <property type="match status" value="4"/>
</dbReference>
<dbReference type="Pfam" id="PF18267">
    <property type="entry name" value="Rubredoxin_C"/>
    <property type="match status" value="2"/>
</dbReference>
<evidence type="ECO:0000256" key="1">
    <source>
        <dbReference type="ARBA" id="ARBA00001929"/>
    </source>
</evidence>
<dbReference type="PROSITE" id="PS00365">
    <property type="entry name" value="NIR_SIR"/>
    <property type="match status" value="1"/>
</dbReference>
<evidence type="ECO:0000256" key="13">
    <source>
        <dbReference type="ARBA" id="ARBA00023004"/>
    </source>
</evidence>
<dbReference type="PRINTS" id="PR00368">
    <property type="entry name" value="FADPNR"/>
</dbReference>
<keyword evidence="15" id="KW-0534">Nitrate assimilation</keyword>
<dbReference type="InterPro" id="IPR007419">
    <property type="entry name" value="BFD-like_2Fe2S-bd_dom"/>
</dbReference>
<dbReference type="GO" id="GO:0020037">
    <property type="term" value="F:heme binding"/>
    <property type="evidence" value="ECO:0007669"/>
    <property type="project" value="InterPro"/>
</dbReference>
<dbReference type="InterPro" id="IPR041854">
    <property type="entry name" value="BFD-like_2Fe2S-bd_dom_sf"/>
</dbReference>
<dbReference type="FunFam" id="1.10.10.1100:FF:000002">
    <property type="entry name" value="Nitrite reductase large subunit"/>
    <property type="match status" value="1"/>
</dbReference>
<evidence type="ECO:0000256" key="3">
    <source>
        <dbReference type="ARBA" id="ARBA00001974"/>
    </source>
</evidence>
<evidence type="ECO:0000256" key="2">
    <source>
        <dbReference type="ARBA" id="ARBA00001966"/>
    </source>
</evidence>
<evidence type="ECO:0000256" key="15">
    <source>
        <dbReference type="ARBA" id="ARBA00023063"/>
    </source>
</evidence>
<dbReference type="Pfam" id="PF01077">
    <property type="entry name" value="NIR_SIR"/>
    <property type="match status" value="1"/>
</dbReference>
<dbReference type="Pfam" id="PF07992">
    <property type="entry name" value="Pyr_redox_2"/>
    <property type="match status" value="2"/>
</dbReference>
<dbReference type="InterPro" id="IPR045854">
    <property type="entry name" value="NO2/SO3_Rdtase_4Fe4S_sf"/>
</dbReference>
<dbReference type="Proteomes" id="UP000596176">
    <property type="component" value="Chromosome"/>
</dbReference>
<dbReference type="NCBIfam" id="NF011565">
    <property type="entry name" value="PRK14989.1"/>
    <property type="match status" value="1"/>
</dbReference>
<organism evidence="19 20">
    <name type="scientific">Serratia proteamaculans</name>
    <dbReference type="NCBI Taxonomy" id="28151"/>
    <lineage>
        <taxon>Bacteria</taxon>
        <taxon>Pseudomonadati</taxon>
        <taxon>Pseudomonadota</taxon>
        <taxon>Gammaproteobacteria</taxon>
        <taxon>Enterobacterales</taxon>
        <taxon>Yersiniaceae</taxon>
        <taxon>Serratia</taxon>
    </lineage>
</organism>
<dbReference type="FunFam" id="3.50.50.60:FF:000033">
    <property type="entry name" value="Nitrite reductase [NAD(P)H], large subunit"/>
    <property type="match status" value="1"/>
</dbReference>